<dbReference type="SUPFAM" id="SSF52218">
    <property type="entry name" value="Flavoproteins"/>
    <property type="match status" value="1"/>
</dbReference>
<name>A0ABV6KH79_9BACI</name>
<evidence type="ECO:0000313" key="2">
    <source>
        <dbReference type="Proteomes" id="UP001589838"/>
    </source>
</evidence>
<proteinExistence type="predicted"/>
<dbReference type="Proteomes" id="UP001589838">
    <property type="component" value="Unassembled WGS sequence"/>
</dbReference>
<sequence length="158" mass="18338">MKRILVIRNDPLQNDGVTSYIKKWIKSSKHRVSSINLYERSFPPEELIRYIRESDMIILQFQVEKAAYQNLKRILTNLPENLFVNKSIFTFLIGGTHAHLAVIDCFLTPILKRLGCDEKGIYLVDLSSNMKSEKKRASFERGLERLIASINYSQQQSC</sequence>
<keyword evidence="2" id="KW-1185">Reference proteome</keyword>
<gene>
    <name evidence="1" type="ORF">ACFFHM_19850</name>
</gene>
<dbReference type="RefSeq" id="WP_335963084.1">
    <property type="nucleotide sequence ID" value="NZ_JAXBLX010000041.1"/>
</dbReference>
<dbReference type="EMBL" id="JBHLUX010000084">
    <property type="protein sequence ID" value="MFC0472672.1"/>
    <property type="molecule type" value="Genomic_DNA"/>
</dbReference>
<protein>
    <submittedName>
        <fullName evidence="1">Uncharacterized protein</fullName>
    </submittedName>
</protein>
<comment type="caution">
    <text evidence="1">The sequence shown here is derived from an EMBL/GenBank/DDBJ whole genome shotgun (WGS) entry which is preliminary data.</text>
</comment>
<evidence type="ECO:0000313" key="1">
    <source>
        <dbReference type="EMBL" id="MFC0472672.1"/>
    </source>
</evidence>
<accession>A0ABV6KH79</accession>
<organism evidence="1 2">
    <name type="scientific">Halalkalibacter kiskunsagensis</name>
    <dbReference type="NCBI Taxonomy" id="1548599"/>
    <lineage>
        <taxon>Bacteria</taxon>
        <taxon>Bacillati</taxon>
        <taxon>Bacillota</taxon>
        <taxon>Bacilli</taxon>
        <taxon>Bacillales</taxon>
        <taxon>Bacillaceae</taxon>
        <taxon>Halalkalibacter</taxon>
    </lineage>
</organism>
<dbReference type="InterPro" id="IPR029039">
    <property type="entry name" value="Flavoprotein-like_sf"/>
</dbReference>
<reference evidence="1 2" key="1">
    <citation type="submission" date="2024-09" db="EMBL/GenBank/DDBJ databases">
        <authorList>
            <person name="Sun Q."/>
            <person name="Mori K."/>
        </authorList>
    </citation>
    <scope>NUCLEOTIDE SEQUENCE [LARGE SCALE GENOMIC DNA]</scope>
    <source>
        <strain evidence="1 2">NCAIM B.02610</strain>
    </source>
</reference>